<gene>
    <name evidence="3" type="ORF">GCM10017567_27470</name>
</gene>
<proteinExistence type="predicted"/>
<accession>A0ABQ3KBW1</accession>
<protein>
    <submittedName>
        <fullName evidence="3">Uncharacterized protein</fullName>
    </submittedName>
</protein>
<keyword evidence="1" id="KW-0175">Coiled coil</keyword>
<feature type="compositionally biased region" description="Basic and acidic residues" evidence="2">
    <location>
        <begin position="16"/>
        <end position="35"/>
    </location>
</feature>
<dbReference type="Proteomes" id="UP000649955">
    <property type="component" value="Unassembled WGS sequence"/>
</dbReference>
<keyword evidence="4" id="KW-1185">Reference proteome</keyword>
<reference evidence="4" key="1">
    <citation type="journal article" date="2019" name="Int. J. Syst. Evol. Microbiol.">
        <title>The Global Catalogue of Microorganisms (GCM) 10K type strain sequencing project: providing services to taxonomists for standard genome sequencing and annotation.</title>
        <authorList>
            <consortium name="The Broad Institute Genomics Platform"/>
            <consortium name="The Broad Institute Genome Sequencing Center for Infectious Disease"/>
            <person name="Wu L."/>
            <person name="Ma J."/>
        </authorList>
    </citation>
    <scope>NUCLEOTIDE SEQUENCE [LARGE SCALE GENOMIC DNA]</scope>
    <source>
        <strain evidence="4">CGMCC 4.7680</strain>
    </source>
</reference>
<evidence type="ECO:0000313" key="3">
    <source>
        <dbReference type="EMBL" id="GHG09054.1"/>
    </source>
</evidence>
<feature type="region of interest" description="Disordered" evidence="2">
    <location>
        <begin position="1"/>
        <end position="35"/>
    </location>
</feature>
<evidence type="ECO:0000256" key="2">
    <source>
        <dbReference type="SAM" id="MobiDB-lite"/>
    </source>
</evidence>
<feature type="region of interest" description="Disordered" evidence="2">
    <location>
        <begin position="183"/>
        <end position="224"/>
    </location>
</feature>
<comment type="caution">
    <text evidence="3">The sequence shown here is derived from an EMBL/GenBank/DDBJ whole genome shotgun (WGS) entry which is preliminary data.</text>
</comment>
<organism evidence="3 4">
    <name type="scientific">Amycolatopsis bullii</name>
    <dbReference type="NCBI Taxonomy" id="941987"/>
    <lineage>
        <taxon>Bacteria</taxon>
        <taxon>Bacillati</taxon>
        <taxon>Actinomycetota</taxon>
        <taxon>Actinomycetes</taxon>
        <taxon>Pseudonocardiales</taxon>
        <taxon>Pseudonocardiaceae</taxon>
        <taxon>Amycolatopsis</taxon>
    </lineage>
</organism>
<dbReference type="RefSeq" id="WP_191309873.1">
    <property type="nucleotide sequence ID" value="NZ_BNAW01000008.1"/>
</dbReference>
<name>A0ABQ3KBW1_9PSEU</name>
<evidence type="ECO:0000313" key="4">
    <source>
        <dbReference type="Proteomes" id="UP000649955"/>
    </source>
</evidence>
<dbReference type="EMBL" id="BNAW01000008">
    <property type="protein sequence ID" value="GHG09054.1"/>
    <property type="molecule type" value="Genomic_DNA"/>
</dbReference>
<feature type="coiled-coil region" evidence="1">
    <location>
        <begin position="39"/>
        <end position="66"/>
    </location>
</feature>
<evidence type="ECO:0000256" key="1">
    <source>
        <dbReference type="SAM" id="Coils"/>
    </source>
</evidence>
<feature type="compositionally biased region" description="Low complexity" evidence="2">
    <location>
        <begin position="207"/>
        <end position="217"/>
    </location>
</feature>
<feature type="compositionally biased region" description="Basic and acidic residues" evidence="2">
    <location>
        <begin position="193"/>
        <end position="206"/>
    </location>
</feature>
<sequence>MSDDDIAARPSDPADNDGRRTDKQERSEPRSLRELDEVVAGLETVAKALGRQMEKLSEALADLTDEPENDPRMARWLTFLPPAAAEDKEHRGETPLFTLAHFVQYYNQTYAGNPGTRAVTIPDCWLDHPGLVAEIATLAYTWREAHLGKKATARDAQYWHDHWRPGFAERMATEWVHQRCRSDRHKTAGAPARPDRFTLEHRKREAQAVAESGGAEAESVDGQS</sequence>